<reference evidence="2" key="1">
    <citation type="journal article" date="2023" name="Nat. Plants">
        <title>Single-cell RNA sequencing provides a high-resolution roadmap for understanding the multicellular compartmentation of specialized metabolism.</title>
        <authorList>
            <person name="Sun S."/>
            <person name="Shen X."/>
            <person name="Li Y."/>
            <person name="Li Y."/>
            <person name="Wang S."/>
            <person name="Li R."/>
            <person name="Zhang H."/>
            <person name="Shen G."/>
            <person name="Guo B."/>
            <person name="Wei J."/>
            <person name="Xu J."/>
            <person name="St-Pierre B."/>
            <person name="Chen S."/>
            <person name="Sun C."/>
        </authorList>
    </citation>
    <scope>NUCLEOTIDE SEQUENCE [LARGE SCALE GENOMIC DNA]</scope>
</reference>
<protein>
    <submittedName>
        <fullName evidence="1">Uncharacterized protein</fullName>
    </submittedName>
</protein>
<accession>A0ACC0C3Y3</accession>
<proteinExistence type="predicted"/>
<evidence type="ECO:0000313" key="2">
    <source>
        <dbReference type="Proteomes" id="UP001060085"/>
    </source>
</evidence>
<dbReference type="EMBL" id="CM044701">
    <property type="protein sequence ID" value="KAI5679636.1"/>
    <property type="molecule type" value="Genomic_DNA"/>
</dbReference>
<sequence>MAERKKNTQASGYGELLKLRPSGIFPFEQEPARGIKSLPNLYLPHQTSNGGSRGVLGPRPGVNRPNLVPVYPHPRVFPLQKWGHQGYGRGGIRACFPGSRQSYEVPNRGLPLPCYGGGIGKWGGGLERNCGGTGVFLPKEPANVIKSPTVDDGSALAKKKKGGKKKRRAAELLPKKDFEKPIETELEDYYGLPKEWTY</sequence>
<name>A0ACC0C3Y3_CATRO</name>
<gene>
    <name evidence="1" type="ORF">M9H77_00863</name>
</gene>
<keyword evidence="2" id="KW-1185">Reference proteome</keyword>
<evidence type="ECO:0000313" key="1">
    <source>
        <dbReference type="EMBL" id="KAI5679636.1"/>
    </source>
</evidence>
<organism evidence="1 2">
    <name type="scientific">Catharanthus roseus</name>
    <name type="common">Madagascar periwinkle</name>
    <name type="synonym">Vinca rosea</name>
    <dbReference type="NCBI Taxonomy" id="4058"/>
    <lineage>
        <taxon>Eukaryota</taxon>
        <taxon>Viridiplantae</taxon>
        <taxon>Streptophyta</taxon>
        <taxon>Embryophyta</taxon>
        <taxon>Tracheophyta</taxon>
        <taxon>Spermatophyta</taxon>
        <taxon>Magnoliopsida</taxon>
        <taxon>eudicotyledons</taxon>
        <taxon>Gunneridae</taxon>
        <taxon>Pentapetalae</taxon>
        <taxon>asterids</taxon>
        <taxon>lamiids</taxon>
        <taxon>Gentianales</taxon>
        <taxon>Apocynaceae</taxon>
        <taxon>Rauvolfioideae</taxon>
        <taxon>Vinceae</taxon>
        <taxon>Catharanthinae</taxon>
        <taxon>Catharanthus</taxon>
    </lineage>
</organism>
<dbReference type="Proteomes" id="UP001060085">
    <property type="component" value="Linkage Group LG01"/>
</dbReference>
<comment type="caution">
    <text evidence="1">The sequence shown here is derived from an EMBL/GenBank/DDBJ whole genome shotgun (WGS) entry which is preliminary data.</text>
</comment>